<dbReference type="GO" id="GO:0042802">
    <property type="term" value="F:identical protein binding"/>
    <property type="evidence" value="ECO:0007669"/>
    <property type="project" value="TreeGrafter"/>
</dbReference>
<dbReference type="PIRSF" id="PIRSF000532">
    <property type="entry name" value="ATP_PFK_prok"/>
    <property type="match status" value="1"/>
</dbReference>
<dbReference type="GO" id="GO:0016208">
    <property type="term" value="F:AMP binding"/>
    <property type="evidence" value="ECO:0007669"/>
    <property type="project" value="TreeGrafter"/>
</dbReference>
<keyword evidence="5 10" id="KW-0808">Transferase</keyword>
<dbReference type="GO" id="GO:0046872">
    <property type="term" value="F:metal ion binding"/>
    <property type="evidence" value="ECO:0007669"/>
    <property type="project" value="UniProtKB-KW"/>
</dbReference>
<dbReference type="EMBL" id="CP015519">
    <property type="protein sequence ID" value="APG26954.1"/>
    <property type="molecule type" value="Genomic_DNA"/>
</dbReference>
<dbReference type="PROSITE" id="PS00433">
    <property type="entry name" value="PHOSPHOFRUCTOKINASE"/>
    <property type="match status" value="1"/>
</dbReference>
<dbReference type="PANTHER" id="PTHR13697">
    <property type="entry name" value="PHOSPHOFRUCTOKINASE"/>
    <property type="match status" value="1"/>
</dbReference>
<comment type="subunit">
    <text evidence="10">Homodimer or homotetramer.</text>
</comment>
<feature type="binding site" evidence="10">
    <location>
        <position position="117"/>
    </location>
    <ligand>
        <name>Mg(2+)</name>
        <dbReference type="ChEBI" id="CHEBI:18420"/>
        <note>catalytic</note>
    </ligand>
</feature>
<keyword evidence="7 10" id="KW-0418">Kinase</keyword>
<name>A0A1L3GLZ6_9BACT</name>
<comment type="pathway">
    <text evidence="3 10">Carbohydrate degradation; glycolysis; D-glyceraldehyde 3-phosphate and glycerone phosphate from D-glucose: step 3/4.</text>
</comment>
<feature type="active site" description="Proton acceptor" evidence="10">
    <location>
        <position position="141"/>
    </location>
</feature>
<dbReference type="InterPro" id="IPR035966">
    <property type="entry name" value="PKF_sf"/>
</dbReference>
<dbReference type="Gene3D" id="3.40.50.450">
    <property type="match status" value="1"/>
</dbReference>
<dbReference type="InterPro" id="IPR000023">
    <property type="entry name" value="Phosphofructokinase_dom"/>
</dbReference>
<dbReference type="PRINTS" id="PR00476">
    <property type="entry name" value="PHFRCTKINASE"/>
</dbReference>
<dbReference type="GO" id="GO:0005524">
    <property type="term" value="F:ATP binding"/>
    <property type="evidence" value="ECO:0007669"/>
    <property type="project" value="UniProtKB-KW"/>
</dbReference>
<evidence type="ECO:0000256" key="7">
    <source>
        <dbReference type="ARBA" id="ARBA00022777"/>
    </source>
</evidence>
<dbReference type="KEGG" id="pef:A7E78_03370"/>
<keyword evidence="13" id="KW-1185">Reference proteome</keyword>
<dbReference type="STRING" id="1842532.A7E78_03370"/>
<feature type="binding site" evidence="10">
    <location>
        <begin position="116"/>
        <end position="119"/>
    </location>
    <ligand>
        <name>ATP</name>
        <dbReference type="ChEBI" id="CHEBI:30616"/>
    </ligand>
</feature>
<dbReference type="GO" id="GO:0005945">
    <property type="term" value="C:6-phosphofructokinase complex"/>
    <property type="evidence" value="ECO:0007669"/>
    <property type="project" value="TreeGrafter"/>
</dbReference>
<evidence type="ECO:0000256" key="10">
    <source>
        <dbReference type="HAMAP-Rule" id="MF_01976"/>
    </source>
</evidence>
<dbReference type="InterPro" id="IPR015912">
    <property type="entry name" value="Phosphofructokinase_CS"/>
</dbReference>
<protein>
    <recommendedName>
        <fullName evidence="10">ATP-dependent 6-phosphofructokinase</fullName>
        <shortName evidence="10">ATP-PFK</shortName>
        <shortName evidence="10">Phosphofructokinase</shortName>
        <ecNumber evidence="10">2.7.1.11</ecNumber>
    </recommendedName>
    <alternativeName>
        <fullName evidence="10">Phosphohexokinase</fullName>
    </alternativeName>
</protein>
<feature type="binding site" description="in other chain" evidence="10">
    <location>
        <begin position="139"/>
        <end position="141"/>
    </location>
    <ligand>
        <name>substrate</name>
        <note>ligand shared between dimeric partners</note>
    </ligand>
</feature>
<keyword evidence="10" id="KW-0067">ATP-binding</keyword>
<dbReference type="GO" id="GO:0047334">
    <property type="term" value="F:diphosphate-fructose-6-phosphate 1-phosphotransferase activity"/>
    <property type="evidence" value="ECO:0007669"/>
    <property type="project" value="InterPro"/>
</dbReference>
<keyword evidence="6 10" id="KW-0479">Metal-binding</keyword>
<dbReference type="GO" id="GO:0006002">
    <property type="term" value="P:fructose 6-phosphate metabolic process"/>
    <property type="evidence" value="ECO:0007669"/>
    <property type="project" value="InterPro"/>
</dbReference>
<accession>A0A1L3GLZ6</accession>
<feature type="binding site" description="in other chain" evidence="10">
    <location>
        <position position="236"/>
    </location>
    <ligand>
        <name>substrate</name>
        <note>ligand shared between dimeric partners</note>
    </ligand>
</feature>
<organism evidence="12 13">
    <name type="scientific">Syntrophotalea acetylenivorans</name>
    <dbReference type="NCBI Taxonomy" id="1842532"/>
    <lineage>
        <taxon>Bacteria</taxon>
        <taxon>Pseudomonadati</taxon>
        <taxon>Thermodesulfobacteriota</taxon>
        <taxon>Desulfuromonadia</taxon>
        <taxon>Desulfuromonadales</taxon>
        <taxon>Syntrophotaleaceae</taxon>
        <taxon>Syntrophotalea</taxon>
    </lineage>
</organism>
<dbReference type="OrthoDB" id="9802503at2"/>
<comment type="subcellular location">
    <subcellularLocation>
        <location evidence="2 10">Cytoplasm</location>
    </subcellularLocation>
</comment>
<sequence>MIKSIAILTGGGDCPGLNAVIRGVVRAAILKRGWQVVGILNGFDGLIDGPQTVPLDLASVRGILQRGGTILGTSNRGNPFRYPVQQKGTTELLDVSQRVVDNFRKTGADALVVVGGDGTLKIARRLNDMGVPVVGVPKTIDNDLCGTDVTFGYNTAVGIVTEALDRLHTTAESHHRAIVVEVMGRDAGWIALESGIAGSADVILLPEIPFHIDHVCDHIGKRRENGRRFHIVVVAEGAVPIGGHKVVQISADQNCGMERLGGIGQQVANAIQARQGIETRTVVLGHLQRGGTPSSFDRILGSRFGVKAVELIEKGYFGMMVALSGREVVVAEIDMAVESLNLVNPQGSLVHTAEALGIMVGR</sequence>
<evidence type="ECO:0000256" key="3">
    <source>
        <dbReference type="ARBA" id="ARBA00004679"/>
    </source>
</evidence>
<feature type="site" description="Important for substrate specificity; cannot use PPi as phosphoryl donor" evidence="10">
    <location>
        <position position="118"/>
    </location>
</feature>
<feature type="binding site" description="in other chain" evidence="10">
    <location>
        <begin position="286"/>
        <end position="289"/>
    </location>
    <ligand>
        <name>substrate</name>
        <note>ligand shared between dimeric partners</note>
    </ligand>
</feature>
<evidence type="ECO:0000256" key="1">
    <source>
        <dbReference type="ARBA" id="ARBA00001946"/>
    </source>
</evidence>
<comment type="cofactor">
    <cofactor evidence="1 10">
        <name>Mg(2+)</name>
        <dbReference type="ChEBI" id="CHEBI:18420"/>
    </cofactor>
</comment>
<dbReference type="PANTHER" id="PTHR13697:SF52">
    <property type="entry name" value="ATP-DEPENDENT 6-PHOSPHOFRUCTOKINASE 3"/>
    <property type="match status" value="1"/>
</dbReference>
<dbReference type="RefSeq" id="WP_072282915.1">
    <property type="nucleotide sequence ID" value="NZ_CP015519.1"/>
</dbReference>
<feature type="binding site" evidence="10">
    <location>
        <position position="176"/>
    </location>
    <ligand>
        <name>substrate</name>
        <note>ligand shared between dimeric partners</note>
    </ligand>
</feature>
<comment type="caution">
    <text evidence="10">Lacks conserved residue(s) required for the propagation of feature annotation.</text>
</comment>
<comment type="similarity">
    <text evidence="10">Belongs to the phosphofructokinase type A (PFKA) family. Mixed-substrate PFK group III subfamily.</text>
</comment>
<reference evidence="12 13" key="1">
    <citation type="journal article" date="2017" name="Genome Announc.">
        <title>Complete Genome Sequences of Two Acetylene-Fermenting Pelobacter acetylenicus Strains.</title>
        <authorList>
            <person name="Sutton J.M."/>
            <person name="Baesman S.M."/>
            <person name="Fierst J.L."/>
            <person name="Poret-Peterson A.T."/>
            <person name="Oremland R.S."/>
            <person name="Dunlap D.S."/>
            <person name="Akob D.M."/>
        </authorList>
    </citation>
    <scope>NUCLEOTIDE SEQUENCE [LARGE SCALE GENOMIC DNA]</scope>
    <source>
        <strain evidence="12 13">SFB93</strain>
    </source>
</reference>
<evidence type="ECO:0000313" key="12">
    <source>
        <dbReference type="EMBL" id="APG26954.1"/>
    </source>
</evidence>
<keyword evidence="9 10" id="KW-0324">Glycolysis</keyword>
<dbReference type="GO" id="GO:0030388">
    <property type="term" value="P:fructose 1,6-bisphosphate metabolic process"/>
    <property type="evidence" value="ECO:0007669"/>
    <property type="project" value="TreeGrafter"/>
</dbReference>
<keyword evidence="8 10" id="KW-0460">Magnesium</keyword>
<evidence type="ECO:0000259" key="11">
    <source>
        <dbReference type="Pfam" id="PF00365"/>
    </source>
</evidence>
<gene>
    <name evidence="10" type="primary">pfkA</name>
    <name evidence="12" type="ORF">A7E78_03370</name>
</gene>
<dbReference type="UniPathway" id="UPA00109">
    <property type="reaction ID" value="UER00182"/>
</dbReference>
<dbReference type="Pfam" id="PF00365">
    <property type="entry name" value="PFK"/>
    <property type="match status" value="1"/>
</dbReference>
<evidence type="ECO:0000256" key="8">
    <source>
        <dbReference type="ARBA" id="ARBA00022842"/>
    </source>
</evidence>
<dbReference type="FunFam" id="3.40.50.460:FF:000002">
    <property type="entry name" value="ATP-dependent 6-phosphofructokinase"/>
    <property type="match status" value="1"/>
</dbReference>
<evidence type="ECO:0000256" key="6">
    <source>
        <dbReference type="ARBA" id="ARBA00022723"/>
    </source>
</evidence>
<dbReference type="GO" id="GO:0061621">
    <property type="term" value="P:canonical glycolysis"/>
    <property type="evidence" value="ECO:0007669"/>
    <property type="project" value="TreeGrafter"/>
</dbReference>
<feature type="binding site" description="in other chain" evidence="10">
    <location>
        <begin position="183"/>
        <end position="185"/>
    </location>
    <ligand>
        <name>substrate</name>
        <note>ligand shared between dimeric partners</note>
    </ligand>
</feature>
<keyword evidence="4 10" id="KW-0963">Cytoplasm</keyword>
<dbReference type="EC" id="2.7.1.11" evidence="10"/>
<evidence type="ECO:0000256" key="9">
    <source>
        <dbReference type="ARBA" id="ARBA00023152"/>
    </source>
</evidence>
<evidence type="ECO:0000256" key="2">
    <source>
        <dbReference type="ARBA" id="ARBA00004496"/>
    </source>
</evidence>
<evidence type="ECO:0000313" key="13">
    <source>
        <dbReference type="Proteomes" id="UP000182517"/>
    </source>
</evidence>
<feature type="binding site" evidence="10">
    <location>
        <position position="280"/>
    </location>
    <ligand>
        <name>substrate</name>
        <note>ligand shared between dimeric partners</note>
    </ligand>
</feature>
<dbReference type="NCBIfam" id="NF002872">
    <property type="entry name" value="PRK03202.1"/>
    <property type="match status" value="1"/>
</dbReference>
<evidence type="ECO:0000256" key="4">
    <source>
        <dbReference type="ARBA" id="ARBA00022490"/>
    </source>
</evidence>
<dbReference type="NCBIfam" id="TIGR02483">
    <property type="entry name" value="PFK_mixed"/>
    <property type="match status" value="1"/>
</dbReference>
<dbReference type="Proteomes" id="UP000182517">
    <property type="component" value="Chromosome"/>
</dbReference>
<dbReference type="InterPro" id="IPR012829">
    <property type="entry name" value="Phosphofructokinase_III"/>
</dbReference>
<dbReference type="AlphaFoldDB" id="A0A1L3GLZ6"/>
<dbReference type="Gene3D" id="3.40.50.460">
    <property type="entry name" value="Phosphofructokinase domain"/>
    <property type="match status" value="1"/>
</dbReference>
<dbReference type="GO" id="GO:0003872">
    <property type="term" value="F:6-phosphofructokinase activity"/>
    <property type="evidence" value="ECO:0007669"/>
    <property type="project" value="UniProtKB-UniRule"/>
</dbReference>
<feature type="binding site" evidence="10">
    <location>
        <begin position="76"/>
        <end position="77"/>
    </location>
    <ligand>
        <name>ATP</name>
        <dbReference type="ChEBI" id="CHEBI:30616"/>
    </ligand>
</feature>
<dbReference type="GO" id="GO:0048029">
    <property type="term" value="F:monosaccharide binding"/>
    <property type="evidence" value="ECO:0007669"/>
    <property type="project" value="TreeGrafter"/>
</dbReference>
<proteinExistence type="inferred from homology"/>
<comment type="function">
    <text evidence="10">Catalyzes the phosphorylation of D-fructose 6-phosphate to fructose 1,6-bisphosphate by ATP, the first committing step of glycolysis.</text>
</comment>
<dbReference type="InterPro" id="IPR012003">
    <property type="entry name" value="ATP_PFK_prok-type"/>
</dbReference>
<evidence type="ECO:0000256" key="5">
    <source>
        <dbReference type="ARBA" id="ARBA00022679"/>
    </source>
</evidence>
<comment type="catalytic activity">
    <reaction evidence="10">
        <text>beta-D-fructose 6-phosphate + ATP = beta-D-fructose 1,6-bisphosphate + ADP + H(+)</text>
        <dbReference type="Rhea" id="RHEA:16109"/>
        <dbReference type="ChEBI" id="CHEBI:15378"/>
        <dbReference type="ChEBI" id="CHEBI:30616"/>
        <dbReference type="ChEBI" id="CHEBI:32966"/>
        <dbReference type="ChEBI" id="CHEBI:57634"/>
        <dbReference type="ChEBI" id="CHEBI:456216"/>
        <dbReference type="EC" id="2.7.1.11"/>
    </reaction>
</comment>
<dbReference type="GO" id="GO:0070095">
    <property type="term" value="F:fructose-6-phosphate binding"/>
    <property type="evidence" value="ECO:0007669"/>
    <property type="project" value="TreeGrafter"/>
</dbReference>
<feature type="domain" description="Phosphofructokinase" evidence="11">
    <location>
        <begin position="5"/>
        <end position="312"/>
    </location>
</feature>
<dbReference type="InterPro" id="IPR022953">
    <property type="entry name" value="ATP_PFK"/>
</dbReference>
<keyword evidence="10" id="KW-0547">Nucleotide-binding</keyword>
<dbReference type="HAMAP" id="MF_01976">
    <property type="entry name" value="Phosphofructokinase_III"/>
    <property type="match status" value="1"/>
</dbReference>
<feature type="binding site" evidence="10">
    <location>
        <position position="12"/>
    </location>
    <ligand>
        <name>ATP</name>
        <dbReference type="ChEBI" id="CHEBI:30616"/>
    </ligand>
</feature>
<dbReference type="SUPFAM" id="SSF53784">
    <property type="entry name" value="Phosphofructokinase"/>
    <property type="match status" value="1"/>
</dbReference>